<dbReference type="OrthoDB" id="9802958at2"/>
<dbReference type="PROSITE" id="PS50249">
    <property type="entry name" value="MPN"/>
    <property type="match status" value="1"/>
</dbReference>
<dbReference type="SMART" id="SM00232">
    <property type="entry name" value="JAB_MPN"/>
    <property type="match status" value="1"/>
</dbReference>
<dbReference type="Pfam" id="PF14464">
    <property type="entry name" value="Prok-JAB"/>
    <property type="match status" value="1"/>
</dbReference>
<dbReference type="Proteomes" id="UP000244240">
    <property type="component" value="Unassembled WGS sequence"/>
</dbReference>
<dbReference type="GO" id="GO:0008235">
    <property type="term" value="F:metalloexopeptidase activity"/>
    <property type="evidence" value="ECO:0007669"/>
    <property type="project" value="TreeGrafter"/>
</dbReference>
<dbReference type="InterPro" id="IPR000555">
    <property type="entry name" value="JAMM/MPN+_dom"/>
</dbReference>
<dbReference type="EMBL" id="QBKR01000009">
    <property type="protein sequence ID" value="PTX60339.1"/>
    <property type="molecule type" value="Genomic_DNA"/>
</dbReference>
<evidence type="ECO:0000313" key="8">
    <source>
        <dbReference type="Proteomes" id="UP000244240"/>
    </source>
</evidence>
<protein>
    <submittedName>
        <fullName evidence="7">Proteasome lid subunit RPN8/RPN11</fullName>
    </submittedName>
</protein>
<evidence type="ECO:0000256" key="5">
    <source>
        <dbReference type="ARBA" id="ARBA00023049"/>
    </source>
</evidence>
<proteinExistence type="predicted"/>
<dbReference type="InterPro" id="IPR051929">
    <property type="entry name" value="VirAsm_ModProt"/>
</dbReference>
<gene>
    <name evidence="7" type="ORF">C8P63_109104</name>
</gene>
<dbReference type="InterPro" id="IPR028090">
    <property type="entry name" value="JAB_dom_prok"/>
</dbReference>
<dbReference type="PANTHER" id="PTHR34858:SF1">
    <property type="entry name" value="CYSO-CYSTEINE PEPTIDASE"/>
    <property type="match status" value="1"/>
</dbReference>
<dbReference type="GO" id="GO:0006508">
    <property type="term" value="P:proteolysis"/>
    <property type="evidence" value="ECO:0007669"/>
    <property type="project" value="UniProtKB-KW"/>
</dbReference>
<keyword evidence="4" id="KW-0862">Zinc</keyword>
<evidence type="ECO:0000256" key="4">
    <source>
        <dbReference type="ARBA" id="ARBA00022833"/>
    </source>
</evidence>
<comment type="caution">
    <text evidence="7">The sequence shown here is derived from an EMBL/GenBank/DDBJ whole genome shotgun (WGS) entry which is preliminary data.</text>
</comment>
<accession>A0A2T6BWA9</accession>
<reference evidence="7 8" key="1">
    <citation type="submission" date="2018-04" db="EMBL/GenBank/DDBJ databases">
        <title>Genomic Encyclopedia of Archaeal and Bacterial Type Strains, Phase II (KMG-II): from individual species to whole genera.</title>
        <authorList>
            <person name="Goeker M."/>
        </authorList>
    </citation>
    <scope>NUCLEOTIDE SEQUENCE [LARGE SCALE GENOMIC DNA]</scope>
    <source>
        <strain evidence="7 8">DSM 45787</strain>
    </source>
</reference>
<evidence type="ECO:0000256" key="2">
    <source>
        <dbReference type="ARBA" id="ARBA00022723"/>
    </source>
</evidence>
<keyword evidence="8" id="KW-1185">Reference proteome</keyword>
<dbReference type="GO" id="GO:0008270">
    <property type="term" value="F:zinc ion binding"/>
    <property type="evidence" value="ECO:0007669"/>
    <property type="project" value="TreeGrafter"/>
</dbReference>
<keyword evidence="7" id="KW-0647">Proteasome</keyword>
<dbReference type="PANTHER" id="PTHR34858">
    <property type="entry name" value="CYSO-CYSTEINE PEPTIDASE"/>
    <property type="match status" value="1"/>
</dbReference>
<dbReference type="SUPFAM" id="SSF102712">
    <property type="entry name" value="JAB1/MPN domain"/>
    <property type="match status" value="1"/>
</dbReference>
<dbReference type="AlphaFoldDB" id="A0A2T6BWA9"/>
<evidence type="ECO:0000313" key="7">
    <source>
        <dbReference type="EMBL" id="PTX60339.1"/>
    </source>
</evidence>
<evidence type="ECO:0000256" key="1">
    <source>
        <dbReference type="ARBA" id="ARBA00022670"/>
    </source>
</evidence>
<dbReference type="Gene3D" id="3.40.140.10">
    <property type="entry name" value="Cytidine Deaminase, domain 2"/>
    <property type="match status" value="1"/>
</dbReference>
<keyword evidence="5" id="KW-0482">Metalloprotease</keyword>
<dbReference type="InterPro" id="IPR037518">
    <property type="entry name" value="MPN"/>
</dbReference>
<organism evidence="7 8">
    <name type="scientific">Melghirimyces profundicolus</name>
    <dbReference type="NCBI Taxonomy" id="1242148"/>
    <lineage>
        <taxon>Bacteria</taxon>
        <taxon>Bacillati</taxon>
        <taxon>Bacillota</taxon>
        <taxon>Bacilli</taxon>
        <taxon>Bacillales</taxon>
        <taxon>Thermoactinomycetaceae</taxon>
        <taxon>Melghirimyces</taxon>
    </lineage>
</organism>
<keyword evidence="3" id="KW-0378">Hydrolase</keyword>
<evidence type="ECO:0000256" key="3">
    <source>
        <dbReference type="ARBA" id="ARBA00022801"/>
    </source>
</evidence>
<feature type="domain" description="MPN" evidence="6">
    <location>
        <begin position="3"/>
        <end position="126"/>
    </location>
</feature>
<name>A0A2T6BWA9_9BACL</name>
<evidence type="ECO:0000259" key="6">
    <source>
        <dbReference type="PROSITE" id="PS50249"/>
    </source>
</evidence>
<sequence length="135" mass="14896">MVFRIRESTYKAMIKHCLGQRPYEACGLLSGKNGQTDTLWEMKNILCSPTSFAMDEVQLRQTFKKMEKSGGRLTGIYHSHPTGPPRPSSTDIANATYPEAVYLIVSLAQTTPSVGCYRILGKSQVIPLSLNILSG</sequence>
<keyword evidence="1" id="KW-0645">Protease</keyword>
<dbReference type="CDD" id="cd08070">
    <property type="entry name" value="MPN_like"/>
    <property type="match status" value="1"/>
</dbReference>
<keyword evidence="2" id="KW-0479">Metal-binding</keyword>
<dbReference type="GO" id="GO:0000502">
    <property type="term" value="C:proteasome complex"/>
    <property type="evidence" value="ECO:0007669"/>
    <property type="project" value="UniProtKB-KW"/>
</dbReference>